<name>A0A2W5ZCW3_9BACT</name>
<proteinExistence type="inferred from homology"/>
<sequence length="82" mass="8687">MLGAIGGSLEEAFFMFWETLWALILGFGLSGVVQAFVSRGQMERVLGSPGVRTLGRATFLGMVSSSCSYAATAMAKSLFQKG</sequence>
<protein>
    <recommendedName>
        <fullName evidence="10">Permease</fullName>
    </recommendedName>
</protein>
<comment type="similarity">
    <text evidence="2">Belongs to the UPF0718 family.</text>
</comment>
<evidence type="ECO:0000256" key="2">
    <source>
        <dbReference type="ARBA" id="ARBA00006386"/>
    </source>
</evidence>
<dbReference type="EMBL" id="QHBU01000039">
    <property type="protein sequence ID" value="PZR83279.1"/>
    <property type="molecule type" value="Genomic_DNA"/>
</dbReference>
<dbReference type="InterPro" id="IPR053166">
    <property type="entry name" value="UPF0718_permease"/>
</dbReference>
<organism evidence="8 9">
    <name type="scientific">Candidatus Aeolococcus gillhamiae</name>
    <dbReference type="NCBI Taxonomy" id="3127015"/>
    <lineage>
        <taxon>Bacteria</taxon>
        <taxon>Bacillati</taxon>
        <taxon>Candidatus Dormiibacterota</taxon>
        <taxon>Candidatus Dormibacteria</taxon>
        <taxon>Candidatus Aeolococcales</taxon>
        <taxon>Candidatus Aeolococcaceae</taxon>
        <taxon>Candidatus Aeolococcus</taxon>
    </lineage>
</organism>
<keyword evidence="6 7" id="KW-0472">Membrane</keyword>
<evidence type="ECO:0000256" key="3">
    <source>
        <dbReference type="ARBA" id="ARBA00022475"/>
    </source>
</evidence>
<dbReference type="GO" id="GO:0005886">
    <property type="term" value="C:plasma membrane"/>
    <property type="evidence" value="ECO:0007669"/>
    <property type="project" value="UniProtKB-SubCell"/>
</dbReference>
<feature type="transmembrane region" description="Helical" evidence="7">
    <location>
        <begin position="12"/>
        <end position="37"/>
    </location>
</feature>
<dbReference type="AlphaFoldDB" id="A0A2W5ZCW3"/>
<evidence type="ECO:0000256" key="7">
    <source>
        <dbReference type="SAM" id="Phobius"/>
    </source>
</evidence>
<gene>
    <name evidence="8" type="ORF">DLM65_02340</name>
</gene>
<evidence type="ECO:0000256" key="5">
    <source>
        <dbReference type="ARBA" id="ARBA00022989"/>
    </source>
</evidence>
<comment type="caution">
    <text evidence="8">The sequence shown here is derived from an EMBL/GenBank/DDBJ whole genome shotgun (WGS) entry which is preliminary data.</text>
</comment>
<evidence type="ECO:0000256" key="4">
    <source>
        <dbReference type="ARBA" id="ARBA00022692"/>
    </source>
</evidence>
<feature type="non-terminal residue" evidence="8">
    <location>
        <position position="82"/>
    </location>
</feature>
<accession>A0A2W5ZCW3</accession>
<dbReference type="PANTHER" id="PTHR42775:SF1">
    <property type="entry name" value="PERMEASE RV2963-RELATED"/>
    <property type="match status" value="1"/>
</dbReference>
<reference evidence="8 9" key="1">
    <citation type="journal article" date="2017" name="Nature">
        <title>Atmospheric trace gases support primary production in Antarctic desert surface soil.</title>
        <authorList>
            <person name="Ji M."/>
            <person name="Greening C."/>
            <person name="Vanwonterghem I."/>
            <person name="Carere C.R."/>
            <person name="Bay S.K."/>
            <person name="Steen J.A."/>
            <person name="Montgomery K."/>
            <person name="Lines T."/>
            <person name="Beardall J."/>
            <person name="van Dorst J."/>
            <person name="Snape I."/>
            <person name="Stott M.B."/>
            <person name="Hugenholtz P."/>
            <person name="Ferrari B.C."/>
        </authorList>
    </citation>
    <scope>NUCLEOTIDE SEQUENCE [LARGE SCALE GENOMIC DNA]</scope>
    <source>
        <strain evidence="8">RRmetagenome_bin12</strain>
    </source>
</reference>
<dbReference type="Proteomes" id="UP000248724">
    <property type="component" value="Unassembled WGS sequence"/>
</dbReference>
<dbReference type="InterPro" id="IPR005524">
    <property type="entry name" value="DUF318"/>
</dbReference>
<evidence type="ECO:0000256" key="6">
    <source>
        <dbReference type="ARBA" id="ARBA00023136"/>
    </source>
</evidence>
<evidence type="ECO:0000313" key="9">
    <source>
        <dbReference type="Proteomes" id="UP000248724"/>
    </source>
</evidence>
<dbReference type="Pfam" id="PF03773">
    <property type="entry name" value="ArsP_1"/>
    <property type="match status" value="1"/>
</dbReference>
<keyword evidence="3" id="KW-1003">Cell membrane</keyword>
<keyword evidence="4 7" id="KW-0812">Transmembrane</keyword>
<keyword evidence="5 7" id="KW-1133">Transmembrane helix</keyword>
<evidence type="ECO:0008006" key="10">
    <source>
        <dbReference type="Google" id="ProtNLM"/>
    </source>
</evidence>
<evidence type="ECO:0000256" key="1">
    <source>
        <dbReference type="ARBA" id="ARBA00004651"/>
    </source>
</evidence>
<evidence type="ECO:0000313" key="8">
    <source>
        <dbReference type="EMBL" id="PZR83279.1"/>
    </source>
</evidence>
<dbReference type="PANTHER" id="PTHR42775">
    <property type="entry name" value="PERMEASE RV2963-RELATED"/>
    <property type="match status" value="1"/>
</dbReference>
<comment type="subcellular location">
    <subcellularLocation>
        <location evidence="1">Cell membrane</location>
        <topology evidence="1">Multi-pass membrane protein</topology>
    </subcellularLocation>
</comment>